<evidence type="ECO:0000313" key="2">
    <source>
        <dbReference type="Proteomes" id="UP001439008"/>
    </source>
</evidence>
<protein>
    <submittedName>
        <fullName evidence="1">Uncharacterized protein</fullName>
    </submittedName>
</protein>
<sequence length="146" mass="17280">MKSFWSSTVLQNLYREVKNKELKNLIPKFVGINITEDLSCFAVSNEYMDRPKIIKFSEELLKISQSYTPHAFVFGISLNELGKHTAKSREEFSFIAKIADRHDYKGDFYFWRKFERHDKMANSVKKNTCGMLEDFLHELKLQKIEN</sequence>
<reference evidence="1 2" key="1">
    <citation type="journal article" date="2024" name="BMC Biol.">
        <title>Comparative genomics of Ascetosporea gives new insight into the evolutionary basis for animal parasitism in Rhizaria.</title>
        <authorList>
            <person name="Hiltunen Thoren M."/>
            <person name="Onut-Brannstrom I."/>
            <person name="Alfjorden A."/>
            <person name="Peckova H."/>
            <person name="Swords F."/>
            <person name="Hooper C."/>
            <person name="Holzer A.S."/>
            <person name="Bass D."/>
            <person name="Burki F."/>
        </authorList>
    </citation>
    <scope>NUCLEOTIDE SEQUENCE [LARGE SCALE GENOMIC DNA]</scope>
    <source>
        <strain evidence="1">20-A016</strain>
    </source>
</reference>
<dbReference type="EMBL" id="JBDODL010000073">
    <property type="protein sequence ID" value="MES1918503.1"/>
    <property type="molecule type" value="Genomic_DNA"/>
</dbReference>
<accession>A0ABV2AGI7</accession>
<gene>
    <name evidence="1" type="ORF">MHBO_000467</name>
</gene>
<evidence type="ECO:0000313" key="1">
    <source>
        <dbReference type="EMBL" id="MES1918503.1"/>
    </source>
</evidence>
<organism evidence="1 2">
    <name type="scientific">Bonamia ostreae</name>
    <dbReference type="NCBI Taxonomy" id="126728"/>
    <lineage>
        <taxon>Eukaryota</taxon>
        <taxon>Sar</taxon>
        <taxon>Rhizaria</taxon>
        <taxon>Endomyxa</taxon>
        <taxon>Ascetosporea</taxon>
        <taxon>Haplosporida</taxon>
        <taxon>Bonamia</taxon>
    </lineage>
</organism>
<comment type="caution">
    <text evidence="1">The sequence shown here is derived from an EMBL/GenBank/DDBJ whole genome shotgun (WGS) entry which is preliminary data.</text>
</comment>
<dbReference type="Proteomes" id="UP001439008">
    <property type="component" value="Unassembled WGS sequence"/>
</dbReference>
<name>A0ABV2AGI7_9EUKA</name>
<proteinExistence type="predicted"/>
<keyword evidence="2" id="KW-1185">Reference proteome</keyword>